<dbReference type="RefSeq" id="XP_006684565.1">
    <property type="nucleotide sequence ID" value="XM_006684502.1"/>
</dbReference>
<gene>
    <name evidence="3" type="ORF">CANTEDRAFT_119026</name>
</gene>
<dbReference type="EMBL" id="GL996512">
    <property type="protein sequence ID" value="EGV65991.1"/>
    <property type="molecule type" value="Genomic_DNA"/>
</dbReference>
<dbReference type="AlphaFoldDB" id="G3AZ30"/>
<proteinExistence type="predicted"/>
<feature type="coiled-coil region" evidence="1">
    <location>
        <begin position="304"/>
        <end position="331"/>
    </location>
</feature>
<reference evidence="3 4" key="1">
    <citation type="journal article" date="2011" name="Proc. Natl. Acad. Sci. U.S.A.">
        <title>Comparative genomics of xylose-fermenting fungi for enhanced biofuel production.</title>
        <authorList>
            <person name="Wohlbach D.J."/>
            <person name="Kuo A."/>
            <person name="Sato T.K."/>
            <person name="Potts K.M."/>
            <person name="Salamov A.A."/>
            <person name="LaButti K.M."/>
            <person name="Sun H."/>
            <person name="Clum A."/>
            <person name="Pangilinan J.L."/>
            <person name="Lindquist E.A."/>
            <person name="Lucas S."/>
            <person name="Lapidus A."/>
            <person name="Jin M."/>
            <person name="Gunawan C."/>
            <person name="Balan V."/>
            <person name="Dale B.E."/>
            <person name="Jeffries T.W."/>
            <person name="Zinkel R."/>
            <person name="Barry K.W."/>
            <person name="Grigoriev I.V."/>
            <person name="Gasch A.P."/>
        </authorList>
    </citation>
    <scope>NUCLEOTIDE SEQUENCE [LARGE SCALE GENOMIC DNA]</scope>
    <source>
        <strain evidence="4">ATCC 10573 / BCRC 21748 / CBS 615 / JCM 9827 / NBRC 10315 / NRRL Y-1498 / VKM Y-70</strain>
    </source>
</reference>
<organism evidence="4">
    <name type="scientific">Candida tenuis (strain ATCC 10573 / BCRC 21748 / CBS 615 / JCM 9827 / NBRC 10315 / NRRL Y-1498 / VKM Y-70)</name>
    <name type="common">Yeast</name>
    <name type="synonym">Yamadazyma tenuis</name>
    <dbReference type="NCBI Taxonomy" id="590646"/>
    <lineage>
        <taxon>Eukaryota</taxon>
        <taxon>Fungi</taxon>
        <taxon>Dikarya</taxon>
        <taxon>Ascomycota</taxon>
        <taxon>Saccharomycotina</taxon>
        <taxon>Pichiomycetes</taxon>
        <taxon>Debaryomycetaceae</taxon>
        <taxon>Yamadazyma</taxon>
    </lineage>
</organism>
<feature type="domain" description="Mmc1 C-terminal" evidence="2">
    <location>
        <begin position="331"/>
        <end position="510"/>
    </location>
</feature>
<dbReference type="InterPro" id="IPR056196">
    <property type="entry name" value="Mmc1_C"/>
</dbReference>
<dbReference type="PANTHER" id="PTHR38644">
    <property type="entry name" value="EXPRESSED PROTEIN"/>
    <property type="match status" value="1"/>
</dbReference>
<dbReference type="eggNOG" id="ENOG502RY8K">
    <property type="taxonomic scope" value="Eukaryota"/>
</dbReference>
<dbReference type="OrthoDB" id="5319015at2759"/>
<evidence type="ECO:0000313" key="3">
    <source>
        <dbReference type="EMBL" id="EGV65991.1"/>
    </source>
</evidence>
<dbReference type="Proteomes" id="UP000000707">
    <property type="component" value="Unassembled WGS sequence"/>
</dbReference>
<evidence type="ECO:0000259" key="2">
    <source>
        <dbReference type="Pfam" id="PF23868"/>
    </source>
</evidence>
<dbReference type="PANTHER" id="PTHR38644:SF1">
    <property type="entry name" value="EXPRESSED PROTEIN"/>
    <property type="match status" value="1"/>
</dbReference>
<accession>G3AZ30</accession>
<evidence type="ECO:0000256" key="1">
    <source>
        <dbReference type="SAM" id="Coils"/>
    </source>
</evidence>
<dbReference type="GeneID" id="18248674"/>
<sequence>MISRTVRSYHRGLLRASNLYSRSSIRSYSITITPATKIVNEKNEQQIPENKSISHYMREYKHWFPNDEVGNSLIDTYERLHKYPQETVTIGILYHDKEVQANSKIIETVLADPLASNNKVWFQKIIERNKQQNISFQYNDEMLEITNTNFSIPSPILGSFSRPNYMIPKTNITLNNIILYEINDIPSFTKFNDCHFLVYVTNRITSSIKLPPSISDKILLTLIDNNDFTPASSESTPFPLRSDGTVQIIKIDSGKSFEGIQDFLDNDVSASNNYLQSLVDSNIFQFLKIMGYNLQIDRLINWNVKKLINKISNDEISLEQLEKVYNELKNRGINDFSSQMHHELQNELIPNTTKFFNKRLRWWKLYFKNDNVEYDLKDFFQFNFMNKSIENYNFLRGRIISELQNHNFGKYSAKSGDISNPLIKLKNEVINSRITSEVQPVVNSHLFYGMFYYQFPTTIISLCAYSIFDFSLNASVSIFGLGLVMGFNYVSKGWEKFTKDWTKRLFNDVRVSIDRDCVENGLVKELTASYTEERRLIEIKRGIVQGINSKLE</sequence>
<keyword evidence="1" id="KW-0175">Coiled coil</keyword>
<keyword evidence="4" id="KW-1185">Reference proteome</keyword>
<dbReference type="KEGG" id="cten:18248674"/>
<name>G3AZ30_CANTC</name>
<dbReference type="Pfam" id="PF23868">
    <property type="entry name" value="Mmc1_C"/>
    <property type="match status" value="1"/>
</dbReference>
<dbReference type="HOGENOM" id="CLU_517767_0_0_1"/>
<evidence type="ECO:0000313" key="4">
    <source>
        <dbReference type="Proteomes" id="UP000000707"/>
    </source>
</evidence>
<protein>
    <recommendedName>
        <fullName evidence="2">Mmc1 C-terminal domain-containing protein</fullName>
    </recommendedName>
</protein>